<reference evidence="4" key="1">
    <citation type="journal article" date="2023" name="Mol. Phylogenet. Evol.">
        <title>Genome-scale phylogeny and comparative genomics of the fungal order Sordariales.</title>
        <authorList>
            <person name="Hensen N."/>
            <person name="Bonometti L."/>
            <person name="Westerberg I."/>
            <person name="Brannstrom I.O."/>
            <person name="Guillou S."/>
            <person name="Cros-Aarteil S."/>
            <person name="Calhoun S."/>
            <person name="Haridas S."/>
            <person name="Kuo A."/>
            <person name="Mondo S."/>
            <person name="Pangilinan J."/>
            <person name="Riley R."/>
            <person name="LaButti K."/>
            <person name="Andreopoulos B."/>
            <person name="Lipzen A."/>
            <person name="Chen C."/>
            <person name="Yan M."/>
            <person name="Daum C."/>
            <person name="Ng V."/>
            <person name="Clum A."/>
            <person name="Steindorff A."/>
            <person name="Ohm R.A."/>
            <person name="Martin F."/>
            <person name="Silar P."/>
            <person name="Natvig D.O."/>
            <person name="Lalanne C."/>
            <person name="Gautier V."/>
            <person name="Ament-Velasquez S.L."/>
            <person name="Kruys A."/>
            <person name="Hutchinson M.I."/>
            <person name="Powell A.J."/>
            <person name="Barry K."/>
            <person name="Miller A.N."/>
            <person name="Grigoriev I.V."/>
            <person name="Debuchy R."/>
            <person name="Gladieux P."/>
            <person name="Hiltunen Thoren M."/>
            <person name="Johannesson H."/>
        </authorList>
    </citation>
    <scope>NUCLEOTIDE SEQUENCE</scope>
    <source>
        <strain evidence="4">SMH4131-1</strain>
    </source>
</reference>
<feature type="compositionally biased region" description="Pro residues" evidence="2">
    <location>
        <begin position="157"/>
        <end position="166"/>
    </location>
</feature>
<dbReference type="EMBL" id="JAUEPO010000004">
    <property type="protein sequence ID" value="KAK3324580.1"/>
    <property type="molecule type" value="Genomic_DNA"/>
</dbReference>
<feature type="compositionally biased region" description="Basic and acidic residues" evidence="2">
    <location>
        <begin position="53"/>
        <end position="65"/>
    </location>
</feature>
<proteinExistence type="predicted"/>
<feature type="compositionally biased region" description="Basic and acidic residues" evidence="2">
    <location>
        <begin position="505"/>
        <end position="523"/>
    </location>
</feature>
<dbReference type="Gene3D" id="4.10.60.10">
    <property type="entry name" value="Zinc finger, CCHC-type"/>
    <property type="match status" value="1"/>
</dbReference>
<evidence type="ECO:0000256" key="1">
    <source>
        <dbReference type="PROSITE-ProRule" id="PRU00047"/>
    </source>
</evidence>
<feature type="compositionally biased region" description="Basic and acidic residues" evidence="2">
    <location>
        <begin position="303"/>
        <end position="318"/>
    </location>
</feature>
<protein>
    <recommendedName>
        <fullName evidence="3">CCHC-type domain-containing protein</fullName>
    </recommendedName>
</protein>
<keyword evidence="1" id="KW-0863">Zinc-finger</keyword>
<evidence type="ECO:0000259" key="3">
    <source>
        <dbReference type="PROSITE" id="PS50158"/>
    </source>
</evidence>
<feature type="compositionally biased region" description="Basic and acidic residues" evidence="2">
    <location>
        <begin position="616"/>
        <end position="626"/>
    </location>
</feature>
<accession>A0AAE0IG99</accession>
<sequence length="697" mass="76996">MSATAPGRNSAQEEPVCYNCGVKGHWVVACPEPTRKTPVGLLKQWQHKSQKQSGDRNHSSHDKKGPVVTRYPPPPGQAPPITAYAPPQPTSYPPGALPPPPMPYPQLGYPPPPSLAGPYPPPPPPPQTYGQYPSSAPPPPPLHYGQQPPYPQHQYPPQYPAPPPPVFYQSNGLPPPPPFPQGNYPPQQYAPPPLQPPPPPAVPGHYPHQYPAGLPPPPHDFHGPPGQPLYAIPPPSAAGYPPPPGWTQPGYGPPHPGLPAPHQSHNSNHRGKNQKNQGSKRSNSHKDRHRSGNDSGAKNGSGRGERRQERRATQDELPPKPTPSKAKAAETKEDAGDGEWNPCSEDDLKCIFPEIEVKPGDPVGIPLPCEYNDEPTIPPAYNATCIKSAFFDENNGAEFARSIRKSPNWSTHKLDPIFKRYSGMIVARFGTSEHDYLTYRPCTPPSPTATLKIPPRYRVDRTVRNETPGKKTARSDGQYSSPKVLQPRDPRYDRDNKWKSQATKRSYDNTPERNGYDERDSKRARQTQSHHASPPDSYHRAASPVRRSTPSPKFQLDGDPWSPQAGESSIEVAGDARYLDVQSDKKHSSSRDERASYAKMRHDSGYHSGQSQDRVQASDRDNERNGRSSHRSQQRRKSRSRSRSRSPVSSFGRSESPLTALDYELLGIVAEEEPSEPKPKATPKKPARKVHIAAAFR</sequence>
<keyword evidence="5" id="KW-1185">Reference proteome</keyword>
<feature type="compositionally biased region" description="Basic and acidic residues" evidence="2">
    <location>
        <begin position="582"/>
        <end position="605"/>
    </location>
</feature>
<gene>
    <name evidence="4" type="ORF">B0T19DRAFT_233073</name>
</gene>
<organism evidence="4 5">
    <name type="scientific">Cercophora scortea</name>
    <dbReference type="NCBI Taxonomy" id="314031"/>
    <lineage>
        <taxon>Eukaryota</taxon>
        <taxon>Fungi</taxon>
        <taxon>Dikarya</taxon>
        <taxon>Ascomycota</taxon>
        <taxon>Pezizomycotina</taxon>
        <taxon>Sordariomycetes</taxon>
        <taxon>Sordariomycetidae</taxon>
        <taxon>Sordariales</taxon>
        <taxon>Lasiosphaeriaceae</taxon>
        <taxon>Cercophora</taxon>
    </lineage>
</organism>
<dbReference type="PROSITE" id="PS50158">
    <property type="entry name" value="ZF_CCHC"/>
    <property type="match status" value="1"/>
</dbReference>
<keyword evidence="1" id="KW-0862">Zinc</keyword>
<feature type="compositionally biased region" description="Low complexity" evidence="2">
    <location>
        <begin position="645"/>
        <end position="656"/>
    </location>
</feature>
<feature type="compositionally biased region" description="Basic and acidic residues" evidence="2">
    <location>
        <begin position="486"/>
        <end position="498"/>
    </location>
</feature>
<dbReference type="Proteomes" id="UP001286456">
    <property type="component" value="Unassembled WGS sequence"/>
</dbReference>
<evidence type="ECO:0000256" key="2">
    <source>
        <dbReference type="SAM" id="MobiDB-lite"/>
    </source>
</evidence>
<comment type="caution">
    <text evidence="4">The sequence shown here is derived from an EMBL/GenBank/DDBJ whole genome shotgun (WGS) entry which is preliminary data.</text>
</comment>
<dbReference type="InterPro" id="IPR001878">
    <property type="entry name" value="Znf_CCHC"/>
</dbReference>
<dbReference type="GO" id="GO:0003676">
    <property type="term" value="F:nucleic acid binding"/>
    <property type="evidence" value="ECO:0007669"/>
    <property type="project" value="InterPro"/>
</dbReference>
<feature type="compositionally biased region" description="Basic and acidic residues" evidence="2">
    <location>
        <begin position="457"/>
        <end position="469"/>
    </location>
</feature>
<evidence type="ECO:0000313" key="5">
    <source>
        <dbReference type="Proteomes" id="UP001286456"/>
    </source>
</evidence>
<feature type="domain" description="CCHC-type" evidence="3">
    <location>
        <begin position="17"/>
        <end position="32"/>
    </location>
</feature>
<evidence type="ECO:0000313" key="4">
    <source>
        <dbReference type="EMBL" id="KAK3324580.1"/>
    </source>
</evidence>
<feature type="compositionally biased region" description="Basic residues" evidence="2">
    <location>
        <begin position="627"/>
        <end position="644"/>
    </location>
</feature>
<dbReference type="Pfam" id="PF00098">
    <property type="entry name" value="zf-CCHC"/>
    <property type="match status" value="1"/>
</dbReference>
<keyword evidence="1" id="KW-0479">Metal-binding</keyword>
<name>A0AAE0IG99_9PEZI</name>
<feature type="compositionally biased region" description="Low complexity" evidence="2">
    <location>
        <begin position="143"/>
        <end position="156"/>
    </location>
</feature>
<dbReference type="GO" id="GO:0008270">
    <property type="term" value="F:zinc ion binding"/>
    <property type="evidence" value="ECO:0007669"/>
    <property type="project" value="UniProtKB-KW"/>
</dbReference>
<dbReference type="SMART" id="SM00343">
    <property type="entry name" value="ZnF_C2HC"/>
    <property type="match status" value="1"/>
</dbReference>
<dbReference type="SUPFAM" id="SSF57756">
    <property type="entry name" value="Retrovirus zinc finger-like domains"/>
    <property type="match status" value="1"/>
</dbReference>
<feature type="compositionally biased region" description="Pro residues" evidence="2">
    <location>
        <begin position="225"/>
        <end position="259"/>
    </location>
</feature>
<dbReference type="AlphaFoldDB" id="A0AAE0IG99"/>
<feature type="compositionally biased region" description="Basic residues" evidence="2">
    <location>
        <begin position="681"/>
        <end position="691"/>
    </location>
</feature>
<feature type="compositionally biased region" description="Pro residues" evidence="2">
    <location>
        <begin position="188"/>
        <end position="202"/>
    </location>
</feature>
<feature type="region of interest" description="Disordered" evidence="2">
    <location>
        <begin position="669"/>
        <end position="697"/>
    </location>
</feature>
<reference evidence="4" key="2">
    <citation type="submission" date="2023-06" db="EMBL/GenBank/DDBJ databases">
        <authorList>
            <consortium name="Lawrence Berkeley National Laboratory"/>
            <person name="Haridas S."/>
            <person name="Hensen N."/>
            <person name="Bonometti L."/>
            <person name="Westerberg I."/>
            <person name="Brannstrom I.O."/>
            <person name="Guillou S."/>
            <person name="Cros-Aarteil S."/>
            <person name="Calhoun S."/>
            <person name="Kuo A."/>
            <person name="Mondo S."/>
            <person name="Pangilinan J."/>
            <person name="Riley R."/>
            <person name="Labutti K."/>
            <person name="Andreopoulos B."/>
            <person name="Lipzen A."/>
            <person name="Chen C."/>
            <person name="Yanf M."/>
            <person name="Daum C."/>
            <person name="Ng V."/>
            <person name="Clum A."/>
            <person name="Steindorff A."/>
            <person name="Ohm R."/>
            <person name="Martin F."/>
            <person name="Silar P."/>
            <person name="Natvig D."/>
            <person name="Lalanne C."/>
            <person name="Gautier V."/>
            <person name="Ament-Velasquez S.L."/>
            <person name="Kruys A."/>
            <person name="Hutchinson M.I."/>
            <person name="Powell A.J."/>
            <person name="Barry K."/>
            <person name="Miller A.N."/>
            <person name="Grigoriev I.V."/>
            <person name="Debuchy R."/>
            <person name="Gladieux P."/>
            <person name="Thoren M.H."/>
            <person name="Johannesson H."/>
        </authorList>
    </citation>
    <scope>NUCLEOTIDE SEQUENCE</scope>
    <source>
        <strain evidence="4">SMH4131-1</strain>
    </source>
</reference>
<feature type="region of interest" description="Disordered" evidence="2">
    <location>
        <begin position="440"/>
        <end position="656"/>
    </location>
</feature>
<feature type="compositionally biased region" description="Pro residues" evidence="2">
    <location>
        <begin position="86"/>
        <end position="127"/>
    </location>
</feature>
<dbReference type="InterPro" id="IPR036875">
    <property type="entry name" value="Znf_CCHC_sf"/>
</dbReference>
<feature type="region of interest" description="Disordered" evidence="2">
    <location>
        <begin position="41"/>
        <end position="342"/>
    </location>
</feature>